<name>A0AAU9CP62_9LACO</name>
<dbReference type="EMBL" id="AP026801">
    <property type="protein sequence ID" value="BDR55747.1"/>
    <property type="molecule type" value="Genomic_DNA"/>
</dbReference>
<dbReference type="AlphaFoldDB" id="A0AAU9CP62"/>
<protein>
    <submittedName>
        <fullName evidence="1">Uncharacterized protein</fullName>
    </submittedName>
</protein>
<proteinExistence type="predicted"/>
<evidence type="ECO:0000313" key="2">
    <source>
        <dbReference type="Proteomes" id="UP001321804"/>
    </source>
</evidence>
<dbReference type="Proteomes" id="UP001321804">
    <property type="component" value="Chromosome"/>
</dbReference>
<sequence length="251" mass="29421">MSVGISLYNTDGLTALNAYEIGKFIFDRLHINITTASYYKPLSNGDHTSQKITAKGLLKKLEQNNELQFGLYGIENNETIAAFYYITKEFGSFYNLNMQYAHKIENQKQFMVELAKKVTEFIDFPYGISFELNDMFETYFYTEGENFYSVYKYESPNTWNRETPGRFKGSARYKESMLRMIYKFNIINDRHLEIKLNNAISLRDWILSDTKHGDLTKINNKLWLWSVDSNQLDHINKVCGEAGILISWRET</sequence>
<gene>
    <name evidence="1" type="ORF">KIMC2_03090</name>
</gene>
<reference evidence="1 2" key="1">
    <citation type="journal article" date="2023" name="Microbiol. Spectr.">
        <title>Symbiosis of Carpenter Bees with Uncharacterized Lactic Acid Bacteria Showing NAD Auxotrophy.</title>
        <authorList>
            <person name="Kawasaki S."/>
            <person name="Ozawa K."/>
            <person name="Mori T."/>
            <person name="Yamamoto A."/>
            <person name="Ito M."/>
            <person name="Ohkuma M."/>
            <person name="Sakamoto M."/>
            <person name="Matsutani M."/>
        </authorList>
    </citation>
    <scope>NUCLEOTIDE SEQUENCE [LARGE SCALE GENOMIC DNA]</scope>
    <source>
        <strain evidence="1 2">KimC2</strain>
    </source>
</reference>
<evidence type="ECO:0000313" key="1">
    <source>
        <dbReference type="EMBL" id="BDR55747.1"/>
    </source>
</evidence>
<accession>A0AAU9CP62</accession>
<keyword evidence="2" id="KW-1185">Reference proteome</keyword>
<dbReference type="RefSeq" id="WP_317697286.1">
    <property type="nucleotide sequence ID" value="NZ_AP026801.1"/>
</dbReference>
<organism evidence="1 2">
    <name type="scientific">Xylocopilactobacillus apis</name>
    <dbReference type="NCBI Taxonomy" id="2932183"/>
    <lineage>
        <taxon>Bacteria</taxon>
        <taxon>Bacillati</taxon>
        <taxon>Bacillota</taxon>
        <taxon>Bacilli</taxon>
        <taxon>Lactobacillales</taxon>
        <taxon>Lactobacillaceae</taxon>
        <taxon>Xylocopilactobacillus</taxon>
    </lineage>
</organism>
<dbReference type="KEGG" id="xak:KIMC2_03090"/>